<evidence type="ECO:0000313" key="4">
    <source>
        <dbReference type="Proteomes" id="UP000039865"/>
    </source>
</evidence>
<feature type="transmembrane region" description="Helical" evidence="2">
    <location>
        <begin position="116"/>
        <end position="138"/>
    </location>
</feature>
<feature type="region of interest" description="Disordered" evidence="1">
    <location>
        <begin position="193"/>
        <end position="232"/>
    </location>
</feature>
<dbReference type="EMBL" id="CCKQ01005400">
    <property type="protein sequence ID" value="CDW76624.1"/>
    <property type="molecule type" value="Genomic_DNA"/>
</dbReference>
<evidence type="ECO:0000256" key="2">
    <source>
        <dbReference type="SAM" id="Phobius"/>
    </source>
</evidence>
<keyword evidence="2" id="KW-1133">Transmembrane helix</keyword>
<accession>A0A078A421</accession>
<protein>
    <submittedName>
        <fullName evidence="3">Uncharacterized protein</fullName>
    </submittedName>
</protein>
<keyword evidence="2" id="KW-0812">Transmembrane</keyword>
<feature type="compositionally biased region" description="Polar residues" evidence="1">
    <location>
        <begin position="193"/>
        <end position="214"/>
    </location>
</feature>
<feature type="transmembrane region" description="Helical" evidence="2">
    <location>
        <begin position="158"/>
        <end position="179"/>
    </location>
</feature>
<dbReference type="Proteomes" id="UP000039865">
    <property type="component" value="Unassembled WGS sequence"/>
</dbReference>
<dbReference type="InParanoid" id="A0A078A421"/>
<reference evidence="3 4" key="1">
    <citation type="submission" date="2014-06" db="EMBL/GenBank/DDBJ databases">
        <authorList>
            <person name="Swart Estienne"/>
        </authorList>
    </citation>
    <scope>NUCLEOTIDE SEQUENCE [LARGE SCALE GENOMIC DNA]</scope>
    <source>
        <strain evidence="3 4">130c</strain>
    </source>
</reference>
<evidence type="ECO:0000256" key="1">
    <source>
        <dbReference type="SAM" id="MobiDB-lite"/>
    </source>
</evidence>
<keyword evidence="2" id="KW-0472">Membrane</keyword>
<name>A0A078A421_STYLE</name>
<feature type="transmembrane region" description="Helical" evidence="2">
    <location>
        <begin position="54"/>
        <end position="77"/>
    </location>
</feature>
<gene>
    <name evidence="3" type="primary">Contig9389.g10034</name>
    <name evidence="3" type="ORF">STYLEM_5585</name>
</gene>
<proteinExistence type="predicted"/>
<sequence>MIKLFACFENASNGSGSYLKCSFQRNAGTDQKHSKRIKYIYSYQPCCSFQCKGYYIFCHILGICVIFVFLFGMLLYVQKVNWSPSIPSGGYVVNLLFLILGVVITRKILAFHGSTIYEQIVISSFIATCLYLLTYDILEQFTPDCNLMLRNKTSNEVFWFVSRSVSMYIWSIPIVYIFWPQLTSNSRHIPSTADGSNASYSSKGHRSNQSYNKINHTKSNKPNHQSEQRSSIISSLDEELSDDDEFYNSGNAQLQQLTTAHSNKQIILGGKNKANFNSLIFGRKSNKGPNSLRKTTRFMSTNSHQSINIDEEDYTVDNHINLLK</sequence>
<organism evidence="3 4">
    <name type="scientific">Stylonychia lemnae</name>
    <name type="common">Ciliate</name>
    <dbReference type="NCBI Taxonomy" id="5949"/>
    <lineage>
        <taxon>Eukaryota</taxon>
        <taxon>Sar</taxon>
        <taxon>Alveolata</taxon>
        <taxon>Ciliophora</taxon>
        <taxon>Intramacronucleata</taxon>
        <taxon>Spirotrichea</taxon>
        <taxon>Stichotrichia</taxon>
        <taxon>Sporadotrichida</taxon>
        <taxon>Oxytrichidae</taxon>
        <taxon>Stylonychinae</taxon>
        <taxon>Stylonychia</taxon>
    </lineage>
</organism>
<keyword evidence="4" id="KW-1185">Reference proteome</keyword>
<dbReference type="AlphaFoldDB" id="A0A078A421"/>
<feature type="transmembrane region" description="Helical" evidence="2">
    <location>
        <begin position="89"/>
        <end position="109"/>
    </location>
</feature>
<evidence type="ECO:0000313" key="3">
    <source>
        <dbReference type="EMBL" id="CDW76624.1"/>
    </source>
</evidence>
<dbReference type="OrthoDB" id="10673563at2759"/>